<sequence length="319" mass="36844">MSRRSRRRSRSRDSRRRSYGGSSYGSYSRSRSFSKDRRGLSRDRRSLSRSRGRSDDFKSSLSTIRDRKRRSEDRGFAGSRSNVWRNPTEGSQQIPSHNTVPANVAYGYDEPRRYHPRQPLRFRRGAYKYESEDFRQQKMQQMEEANKRRLEMISKRQERIKQLAELTTQLNSLVAQLSLLPKEDPEREGVSRQIQDVKFAMKQLQMEKDHAPNKIDNRQTKLLFRELPESAKGPGKLAEWIAGNATVLLPKHIAMLATTAQGPLIQYRNHAAAETVLRSCKLHGIQAEWAPVEQEAGASKREETPPKADNATDVDYNLL</sequence>
<dbReference type="Proteomes" id="UP000236319">
    <property type="component" value="Unassembled WGS sequence"/>
</dbReference>
<evidence type="ECO:0000313" key="3">
    <source>
        <dbReference type="Proteomes" id="UP000236319"/>
    </source>
</evidence>
<evidence type="ECO:0000256" key="1">
    <source>
        <dbReference type="SAM" id="MobiDB-lite"/>
    </source>
</evidence>
<dbReference type="AlphaFoldDB" id="A0A2H6KDR5"/>
<feature type="compositionally biased region" description="Basic and acidic residues" evidence="1">
    <location>
        <begin position="33"/>
        <end position="58"/>
    </location>
</feature>
<dbReference type="VEuPathDB" id="PiroplasmaDB:BOVATA_026240"/>
<organism evidence="2 3">
    <name type="scientific">Babesia ovata</name>
    <dbReference type="NCBI Taxonomy" id="189622"/>
    <lineage>
        <taxon>Eukaryota</taxon>
        <taxon>Sar</taxon>
        <taxon>Alveolata</taxon>
        <taxon>Apicomplexa</taxon>
        <taxon>Aconoidasida</taxon>
        <taxon>Piroplasmida</taxon>
        <taxon>Babesiidae</taxon>
        <taxon>Babesia</taxon>
    </lineage>
</organism>
<feature type="compositionally biased region" description="Low complexity" evidence="1">
    <location>
        <begin position="19"/>
        <end position="31"/>
    </location>
</feature>
<accession>A0A2H6KDR5</accession>
<dbReference type="GeneID" id="39874901"/>
<dbReference type="EMBL" id="BDSA01000002">
    <property type="protein sequence ID" value="GBE61131.1"/>
    <property type="molecule type" value="Genomic_DNA"/>
</dbReference>
<dbReference type="OrthoDB" id="361778at2759"/>
<evidence type="ECO:0000313" key="2">
    <source>
        <dbReference type="EMBL" id="GBE61131.1"/>
    </source>
</evidence>
<comment type="caution">
    <text evidence="2">The sequence shown here is derived from an EMBL/GenBank/DDBJ whole genome shotgun (WGS) entry which is preliminary data.</text>
</comment>
<feature type="compositionally biased region" description="Polar residues" evidence="1">
    <location>
        <begin position="79"/>
        <end position="101"/>
    </location>
</feature>
<reference evidence="2 3" key="1">
    <citation type="journal article" date="2017" name="BMC Genomics">
        <title>Whole-genome assembly of Babesia ovata and comparative genomics between closely related pathogens.</title>
        <authorList>
            <person name="Yamagishi J."/>
            <person name="Asada M."/>
            <person name="Hakimi H."/>
            <person name="Tanaka T.Q."/>
            <person name="Sugimoto C."/>
            <person name="Kawazu S."/>
        </authorList>
    </citation>
    <scope>NUCLEOTIDE SEQUENCE [LARGE SCALE GENOMIC DNA]</scope>
    <source>
        <strain evidence="2 3">Miyake</strain>
    </source>
</reference>
<protein>
    <submittedName>
        <fullName evidence="2">Uncharacterized protein</fullName>
    </submittedName>
</protein>
<name>A0A2H6KDR5_9APIC</name>
<feature type="compositionally biased region" description="Basic residues" evidence="1">
    <location>
        <begin position="1"/>
        <end position="18"/>
    </location>
</feature>
<proteinExistence type="predicted"/>
<dbReference type="RefSeq" id="XP_028867374.1">
    <property type="nucleotide sequence ID" value="XM_029011541.1"/>
</dbReference>
<feature type="region of interest" description="Disordered" evidence="1">
    <location>
        <begin position="293"/>
        <end position="319"/>
    </location>
</feature>
<keyword evidence="3" id="KW-1185">Reference proteome</keyword>
<feature type="region of interest" description="Disordered" evidence="1">
    <location>
        <begin position="1"/>
        <end position="115"/>
    </location>
</feature>
<gene>
    <name evidence="2" type="ORF">BOVATA_026240</name>
</gene>